<proteinExistence type="predicted"/>
<keyword evidence="2" id="KW-1185">Reference proteome</keyword>
<accession>A0ABW2B9F5</accession>
<dbReference type="Proteomes" id="UP001596353">
    <property type="component" value="Unassembled WGS sequence"/>
</dbReference>
<name>A0ABW2B9F5_9RHOB</name>
<dbReference type="EMBL" id="JBHSWG010000004">
    <property type="protein sequence ID" value="MFC6762227.1"/>
    <property type="molecule type" value="Genomic_DNA"/>
</dbReference>
<reference evidence="2" key="1">
    <citation type="journal article" date="2019" name="Int. J. Syst. Evol. Microbiol.">
        <title>The Global Catalogue of Microorganisms (GCM) 10K type strain sequencing project: providing services to taxonomists for standard genome sequencing and annotation.</title>
        <authorList>
            <consortium name="The Broad Institute Genomics Platform"/>
            <consortium name="The Broad Institute Genome Sequencing Center for Infectious Disease"/>
            <person name="Wu L."/>
            <person name="Ma J."/>
        </authorList>
    </citation>
    <scope>NUCLEOTIDE SEQUENCE [LARGE SCALE GENOMIC DNA]</scope>
    <source>
        <strain evidence="2">CCUG 66188</strain>
    </source>
</reference>
<gene>
    <name evidence="1" type="ORF">ACFQFQ_26245</name>
</gene>
<sequence length="45" mass="4462">MRQVLGAAGDTQVKGANLVLASGFGMMTYTKGLSSCAVILSGEGA</sequence>
<comment type="caution">
    <text evidence="1">The sequence shown here is derived from an EMBL/GenBank/DDBJ whole genome shotgun (WGS) entry which is preliminary data.</text>
</comment>
<protein>
    <submittedName>
        <fullName evidence="1">Uncharacterized protein</fullName>
    </submittedName>
</protein>
<evidence type="ECO:0000313" key="2">
    <source>
        <dbReference type="Proteomes" id="UP001596353"/>
    </source>
</evidence>
<evidence type="ECO:0000313" key="1">
    <source>
        <dbReference type="EMBL" id="MFC6762227.1"/>
    </source>
</evidence>
<organism evidence="1 2">
    <name type="scientific">Sulfitobacter porphyrae</name>
    <dbReference type="NCBI Taxonomy" id="1246864"/>
    <lineage>
        <taxon>Bacteria</taxon>
        <taxon>Pseudomonadati</taxon>
        <taxon>Pseudomonadota</taxon>
        <taxon>Alphaproteobacteria</taxon>
        <taxon>Rhodobacterales</taxon>
        <taxon>Roseobacteraceae</taxon>
        <taxon>Sulfitobacter</taxon>
    </lineage>
</organism>